<comment type="caution">
    <text evidence="2">The sequence shown here is derived from an EMBL/GenBank/DDBJ whole genome shotgun (WGS) entry which is preliminary data.</text>
</comment>
<feature type="domain" description="Glycosyl hydrolase family 92" evidence="1">
    <location>
        <begin position="4"/>
        <end position="139"/>
    </location>
</feature>
<dbReference type="GeneID" id="70131375"/>
<dbReference type="AlphaFoldDB" id="A0A9P8UNJ5"/>
<dbReference type="GO" id="GO:0005975">
    <property type="term" value="P:carbohydrate metabolic process"/>
    <property type="evidence" value="ECO:0007669"/>
    <property type="project" value="InterPro"/>
</dbReference>
<dbReference type="InterPro" id="IPR012939">
    <property type="entry name" value="Glyco_hydro_92"/>
</dbReference>
<dbReference type="GO" id="GO:0000224">
    <property type="term" value="F:peptide-N4-(N-acetyl-beta-glucosaminyl)asparagine amidase activity"/>
    <property type="evidence" value="ECO:0007669"/>
    <property type="project" value="TreeGrafter"/>
</dbReference>
<dbReference type="PANTHER" id="PTHR12143">
    <property type="entry name" value="PEPTIDE N-GLYCANASE PNGASE -RELATED"/>
    <property type="match status" value="1"/>
</dbReference>
<dbReference type="Gene3D" id="1.20.1050.60">
    <property type="entry name" value="alpha-1,2-mannosidase"/>
    <property type="match status" value="1"/>
</dbReference>
<dbReference type="Proteomes" id="UP000758603">
    <property type="component" value="Unassembled WGS sequence"/>
</dbReference>
<dbReference type="InterPro" id="IPR050883">
    <property type="entry name" value="PNGase"/>
</dbReference>
<dbReference type="GO" id="GO:0005634">
    <property type="term" value="C:nucleus"/>
    <property type="evidence" value="ECO:0007669"/>
    <property type="project" value="TreeGrafter"/>
</dbReference>
<reference evidence="2" key="1">
    <citation type="journal article" date="2021" name="Nat. Commun.">
        <title>Genetic determinants of endophytism in the Arabidopsis root mycobiome.</title>
        <authorList>
            <person name="Mesny F."/>
            <person name="Miyauchi S."/>
            <person name="Thiergart T."/>
            <person name="Pickel B."/>
            <person name="Atanasova L."/>
            <person name="Karlsson M."/>
            <person name="Huettel B."/>
            <person name="Barry K.W."/>
            <person name="Haridas S."/>
            <person name="Chen C."/>
            <person name="Bauer D."/>
            <person name="Andreopoulos W."/>
            <person name="Pangilinan J."/>
            <person name="LaButti K."/>
            <person name="Riley R."/>
            <person name="Lipzen A."/>
            <person name="Clum A."/>
            <person name="Drula E."/>
            <person name="Henrissat B."/>
            <person name="Kohler A."/>
            <person name="Grigoriev I.V."/>
            <person name="Martin F.M."/>
            <person name="Hacquard S."/>
        </authorList>
    </citation>
    <scope>NUCLEOTIDE SEQUENCE</scope>
    <source>
        <strain evidence="2">MPI-SDFR-AT-0073</strain>
    </source>
</reference>
<dbReference type="GO" id="GO:0005829">
    <property type="term" value="C:cytosol"/>
    <property type="evidence" value="ECO:0007669"/>
    <property type="project" value="TreeGrafter"/>
</dbReference>
<dbReference type="PANTHER" id="PTHR12143:SF42">
    <property type="entry name" value="PUTATIVE SUBFAMILY (AFU_ORTHOLOGUE AFUA_6G13760)-RELATED"/>
    <property type="match status" value="1"/>
</dbReference>
<evidence type="ECO:0000313" key="3">
    <source>
        <dbReference type="Proteomes" id="UP000758603"/>
    </source>
</evidence>
<dbReference type="OrthoDB" id="449263at2759"/>
<evidence type="ECO:0000259" key="1">
    <source>
        <dbReference type="Pfam" id="PF07971"/>
    </source>
</evidence>
<proteinExistence type="predicted"/>
<dbReference type="RefSeq" id="XP_045959738.1">
    <property type="nucleotide sequence ID" value="XM_046102483.1"/>
</dbReference>
<dbReference type="EMBL" id="JAGPXC010000003">
    <property type="protein sequence ID" value="KAH6655473.1"/>
    <property type="molecule type" value="Genomic_DNA"/>
</dbReference>
<sequence length="142" mass="16004">MTGTLAAAEESWKENLSVIRINATGVDDSVHTIFWSGTYRAMLSPQDYTGGTPLWESDEPYCDSYHGTRDSFRSIHLFITLDDPHSQTQRIRSLIEIYRHEGWLPACRMSLCKGFTQGGSNADVVFADSFLKNITLHVDWAA</sequence>
<organism evidence="2 3">
    <name type="scientific">Truncatella angustata</name>
    <dbReference type="NCBI Taxonomy" id="152316"/>
    <lineage>
        <taxon>Eukaryota</taxon>
        <taxon>Fungi</taxon>
        <taxon>Dikarya</taxon>
        <taxon>Ascomycota</taxon>
        <taxon>Pezizomycotina</taxon>
        <taxon>Sordariomycetes</taxon>
        <taxon>Xylariomycetidae</taxon>
        <taxon>Amphisphaeriales</taxon>
        <taxon>Sporocadaceae</taxon>
        <taxon>Truncatella</taxon>
    </lineage>
</organism>
<dbReference type="Pfam" id="PF07971">
    <property type="entry name" value="Glyco_hydro_92"/>
    <property type="match status" value="1"/>
</dbReference>
<keyword evidence="3" id="KW-1185">Reference proteome</keyword>
<dbReference type="SUPFAM" id="SSF48208">
    <property type="entry name" value="Six-hairpin glycosidases"/>
    <property type="match status" value="1"/>
</dbReference>
<keyword evidence="2" id="KW-0378">Hydrolase</keyword>
<name>A0A9P8UNJ5_9PEZI</name>
<protein>
    <submittedName>
        <fullName evidence="2">Family 92 glycosyl hydrolase</fullName>
    </submittedName>
</protein>
<gene>
    <name evidence="2" type="ORF">BKA67DRAFT_560803</name>
</gene>
<dbReference type="InterPro" id="IPR008928">
    <property type="entry name" value="6-hairpin_glycosidase_sf"/>
</dbReference>
<evidence type="ECO:0000313" key="2">
    <source>
        <dbReference type="EMBL" id="KAH6655473.1"/>
    </source>
</evidence>
<accession>A0A9P8UNJ5</accession>
<dbReference type="GO" id="GO:0006516">
    <property type="term" value="P:glycoprotein catabolic process"/>
    <property type="evidence" value="ECO:0007669"/>
    <property type="project" value="TreeGrafter"/>
</dbReference>